<protein>
    <submittedName>
        <fullName evidence="1">Uncharacterized protein</fullName>
    </submittedName>
</protein>
<organism evidence="2">
    <name type="scientific">Caenorhabditis brenneri</name>
    <name type="common">Nematode worm</name>
    <dbReference type="NCBI Taxonomy" id="135651"/>
    <lineage>
        <taxon>Eukaryota</taxon>
        <taxon>Metazoa</taxon>
        <taxon>Ecdysozoa</taxon>
        <taxon>Nematoda</taxon>
        <taxon>Chromadorea</taxon>
        <taxon>Rhabditida</taxon>
        <taxon>Rhabditina</taxon>
        <taxon>Rhabditomorpha</taxon>
        <taxon>Rhabditoidea</taxon>
        <taxon>Rhabditidae</taxon>
        <taxon>Peloderinae</taxon>
        <taxon>Caenorhabditis</taxon>
    </lineage>
</organism>
<dbReference type="EMBL" id="GL379791">
    <property type="protein sequence ID" value="EGT52210.1"/>
    <property type="molecule type" value="Genomic_DNA"/>
</dbReference>
<proteinExistence type="predicted"/>
<dbReference type="STRING" id="135651.G0ME76"/>
<accession>G0ME76</accession>
<name>G0ME76_CAEBE</name>
<dbReference type="SUPFAM" id="SSF52540">
    <property type="entry name" value="P-loop containing nucleoside triphosphate hydrolases"/>
    <property type="match status" value="1"/>
</dbReference>
<dbReference type="OrthoDB" id="416437at2759"/>
<dbReference type="Gene3D" id="3.40.50.300">
    <property type="entry name" value="P-loop containing nucleotide triphosphate hydrolases"/>
    <property type="match status" value="1"/>
</dbReference>
<dbReference type="InParanoid" id="G0ME76"/>
<dbReference type="Proteomes" id="UP000008068">
    <property type="component" value="Unassembled WGS sequence"/>
</dbReference>
<dbReference type="AlphaFoldDB" id="G0ME76"/>
<keyword evidence="2" id="KW-1185">Reference proteome</keyword>
<sequence length="466" mass="53571">MTEAVGANPDESSQMVQYIMANVKNSVPLRLLINGAKSSRKTHLVDSLKERLNNSRIPYILLTHSNIRAKLIDDETICKKTKINPHELFALSTANKKDFRNSKLLILDKVDTLNALDTAVRKIKKSPELFFGNIHLVFIADFYQLSRSKGEPSYQWGEWMSEKFIFRTLAPNQEKDSEFCLRLGRWAVGDVSLDDIKFLREKQICHVSGDLFFKTAKFFWESKWDKKKSLILTPKNSEVLKFSKHLLRLQNVQVFEKMDPILIKTLKKGEIKPSYAPYVGSNPMYIGIDALVTFTCKTASISGPYAEEGDVGRILDYFKKDGHIVALTIRIGYNGIYSTFQRQETLITETDEEKIFGYQFFLRPAHVSTIHDAQEQILEHAIIHTHHKDFGPAVFYSAVSRLESSEGLHFTHIGNPSLDDMKKMIHANPLILSKLRELNQELECDNCKFPKKKIHYFKHSKCTFSE</sequence>
<reference evidence="2" key="1">
    <citation type="submission" date="2011-07" db="EMBL/GenBank/DDBJ databases">
        <authorList>
            <consortium name="Caenorhabditis brenneri Sequencing and Analysis Consortium"/>
            <person name="Wilson R.K."/>
        </authorList>
    </citation>
    <scope>NUCLEOTIDE SEQUENCE [LARGE SCALE GENOMIC DNA]</scope>
    <source>
        <strain evidence="2">PB2801</strain>
    </source>
</reference>
<dbReference type="HOGENOM" id="CLU_575180_0_0_1"/>
<evidence type="ECO:0000313" key="1">
    <source>
        <dbReference type="EMBL" id="EGT52210.1"/>
    </source>
</evidence>
<dbReference type="InterPro" id="IPR027417">
    <property type="entry name" value="P-loop_NTPase"/>
</dbReference>
<gene>
    <name evidence="1" type="ORF">CAEBREN_10535</name>
</gene>
<evidence type="ECO:0000313" key="2">
    <source>
        <dbReference type="Proteomes" id="UP000008068"/>
    </source>
</evidence>